<reference evidence="1 2" key="2">
    <citation type="journal article" date="2011" name="Stand. Genomic Sci.">
        <title>Complete genome sequence of Paludibacter propionicigenes type strain (WB4).</title>
        <authorList>
            <person name="Gronow S."/>
            <person name="Munk C."/>
            <person name="Lapidus A."/>
            <person name="Nolan M."/>
            <person name="Lucas S."/>
            <person name="Hammon N."/>
            <person name="Deshpande S."/>
            <person name="Cheng J.F."/>
            <person name="Tapia R."/>
            <person name="Han C."/>
            <person name="Goodwin L."/>
            <person name="Pitluck S."/>
            <person name="Liolios K."/>
            <person name="Ivanova N."/>
            <person name="Mavromatis K."/>
            <person name="Mikhailova N."/>
            <person name="Pati A."/>
            <person name="Chen A."/>
            <person name="Palaniappan K."/>
            <person name="Land M."/>
            <person name="Hauser L."/>
            <person name="Chang Y.J."/>
            <person name="Jeffries C.D."/>
            <person name="Brambilla E."/>
            <person name="Rohde M."/>
            <person name="Goker M."/>
            <person name="Detter J.C."/>
            <person name="Woyke T."/>
            <person name="Bristow J."/>
            <person name="Eisen J.A."/>
            <person name="Markowitz V."/>
            <person name="Hugenholtz P."/>
            <person name="Kyrpides N.C."/>
            <person name="Klenk H.P."/>
        </authorList>
    </citation>
    <scope>NUCLEOTIDE SEQUENCE [LARGE SCALE GENOMIC DNA]</scope>
    <source>
        <strain evidence="2">DSM 17365 / JCM 13257 / WB4</strain>
    </source>
</reference>
<reference key="1">
    <citation type="submission" date="2010-11" db="EMBL/GenBank/DDBJ databases">
        <title>The complete genome of Paludibacter propionicigenes DSM 17365.</title>
        <authorList>
            <consortium name="US DOE Joint Genome Institute (JGI-PGF)"/>
            <person name="Lucas S."/>
            <person name="Copeland A."/>
            <person name="Lapidus A."/>
            <person name="Bruce D."/>
            <person name="Goodwin L."/>
            <person name="Pitluck S."/>
            <person name="Kyrpides N."/>
            <person name="Mavromatis K."/>
            <person name="Ivanova N."/>
            <person name="Munk A.C."/>
            <person name="Brettin T."/>
            <person name="Detter J.C."/>
            <person name="Han C."/>
            <person name="Tapia R."/>
            <person name="Land M."/>
            <person name="Hauser L."/>
            <person name="Markowitz V."/>
            <person name="Cheng J.-F."/>
            <person name="Hugenholtz P."/>
            <person name="Woyke T."/>
            <person name="Wu D."/>
            <person name="Gronow S."/>
            <person name="Wellnitz S."/>
            <person name="Brambilla E."/>
            <person name="Klenk H.-P."/>
            <person name="Eisen J.A."/>
        </authorList>
    </citation>
    <scope>NUCLEOTIDE SEQUENCE</scope>
    <source>
        <strain>WB4</strain>
    </source>
</reference>
<dbReference type="Proteomes" id="UP000008718">
    <property type="component" value="Chromosome"/>
</dbReference>
<gene>
    <name evidence="1" type="ordered locus">Palpr_2785</name>
</gene>
<name>E4T870_PALPW</name>
<proteinExistence type="predicted"/>
<dbReference type="EMBL" id="CP002345">
    <property type="protein sequence ID" value="ADQ80914.1"/>
    <property type="molecule type" value="Genomic_DNA"/>
</dbReference>
<dbReference type="AlphaFoldDB" id="E4T870"/>
<organism evidence="1 2">
    <name type="scientific">Paludibacter propionicigenes (strain DSM 17365 / JCM 13257 / WB4)</name>
    <dbReference type="NCBI Taxonomy" id="694427"/>
    <lineage>
        <taxon>Bacteria</taxon>
        <taxon>Pseudomonadati</taxon>
        <taxon>Bacteroidota</taxon>
        <taxon>Bacteroidia</taxon>
        <taxon>Bacteroidales</taxon>
        <taxon>Paludibacteraceae</taxon>
        <taxon>Paludibacter</taxon>
    </lineage>
</organism>
<dbReference type="HOGENOM" id="CLU_3171126_0_0_10"/>
<keyword evidence="2" id="KW-1185">Reference proteome</keyword>
<evidence type="ECO:0000313" key="2">
    <source>
        <dbReference type="Proteomes" id="UP000008718"/>
    </source>
</evidence>
<dbReference type="KEGG" id="ppn:Palpr_2785"/>
<accession>E4T870</accession>
<protein>
    <submittedName>
        <fullName evidence="1">Uncharacterized protein</fullName>
    </submittedName>
</protein>
<sequence>MSELGSQIVNPFRWFRGCRDDLYGCRDAFAVVEMAYTFVEMVSRLSR</sequence>
<evidence type="ECO:0000313" key="1">
    <source>
        <dbReference type="EMBL" id="ADQ80914.1"/>
    </source>
</evidence>